<dbReference type="Gene3D" id="3.90.226.10">
    <property type="entry name" value="2-enoyl-CoA Hydratase, Chain A, domain 1"/>
    <property type="match status" value="1"/>
</dbReference>
<dbReference type="GO" id="GO:0003824">
    <property type="term" value="F:catalytic activity"/>
    <property type="evidence" value="ECO:0007669"/>
    <property type="project" value="UniProtKB-ARBA"/>
</dbReference>
<dbReference type="EMBL" id="CP001322">
    <property type="protein sequence ID" value="ACL01860.1"/>
    <property type="molecule type" value="Genomic_DNA"/>
</dbReference>
<dbReference type="KEGG" id="dal:Dalk_0150"/>
<evidence type="ECO:0008006" key="4">
    <source>
        <dbReference type="Google" id="ProtNLM"/>
    </source>
</evidence>
<dbReference type="InterPro" id="IPR029045">
    <property type="entry name" value="ClpP/crotonase-like_dom_sf"/>
</dbReference>
<dbReference type="PANTHER" id="PTHR43802:SF1">
    <property type="entry name" value="IP11341P-RELATED"/>
    <property type="match status" value="1"/>
</dbReference>
<keyword evidence="3" id="KW-1185">Reference proteome</keyword>
<name>B8FMJ3_DESAL</name>
<dbReference type="SUPFAM" id="SSF52096">
    <property type="entry name" value="ClpP/crotonase"/>
    <property type="match status" value="1"/>
</dbReference>
<reference evidence="2 3" key="1">
    <citation type="journal article" date="2012" name="Environ. Microbiol.">
        <title>The genome sequence of Desulfatibacillum alkenivorans AK-01: a blueprint for anaerobic alkane oxidation.</title>
        <authorList>
            <person name="Callaghan A.V."/>
            <person name="Morris B.E."/>
            <person name="Pereira I.A."/>
            <person name="McInerney M.J."/>
            <person name="Austin R.N."/>
            <person name="Groves J.T."/>
            <person name="Kukor J.J."/>
            <person name="Suflita J.M."/>
            <person name="Young L.Y."/>
            <person name="Zylstra G.J."/>
            <person name="Wawrik B."/>
        </authorList>
    </citation>
    <scope>NUCLEOTIDE SEQUENCE [LARGE SCALE GENOMIC DNA]</scope>
    <source>
        <strain evidence="2 3">AK-01</strain>
    </source>
</reference>
<organism evidence="2 3">
    <name type="scientific">Desulfatibacillum aliphaticivorans</name>
    <dbReference type="NCBI Taxonomy" id="218208"/>
    <lineage>
        <taxon>Bacteria</taxon>
        <taxon>Pseudomonadati</taxon>
        <taxon>Thermodesulfobacteriota</taxon>
        <taxon>Desulfobacteria</taxon>
        <taxon>Desulfobacterales</taxon>
        <taxon>Desulfatibacillaceae</taxon>
        <taxon>Desulfatibacillum</taxon>
    </lineage>
</organism>
<evidence type="ECO:0000256" key="1">
    <source>
        <dbReference type="ARBA" id="ARBA00005254"/>
    </source>
</evidence>
<dbReference type="eggNOG" id="COG1024">
    <property type="taxonomic scope" value="Bacteria"/>
</dbReference>
<proteinExistence type="inferred from homology"/>
<evidence type="ECO:0000313" key="2">
    <source>
        <dbReference type="EMBL" id="ACL01860.1"/>
    </source>
</evidence>
<evidence type="ECO:0000313" key="3">
    <source>
        <dbReference type="Proteomes" id="UP000000739"/>
    </source>
</evidence>
<dbReference type="RefSeq" id="WP_012609300.1">
    <property type="nucleotide sequence ID" value="NC_011768.1"/>
</dbReference>
<dbReference type="CDD" id="cd06558">
    <property type="entry name" value="crotonase-like"/>
    <property type="match status" value="1"/>
</dbReference>
<dbReference type="Pfam" id="PF00378">
    <property type="entry name" value="ECH_1"/>
    <property type="match status" value="1"/>
</dbReference>
<sequence>MSQDILILEMDGDVARITLNRPEGRNALSMELSYRLVEAVETVKRSTKIKFVVFKGAGDTFCAGDDIKEMFRWVEDEEGQYTLQKRKISIASL</sequence>
<protein>
    <recommendedName>
        <fullName evidence="4">Enoyl-CoA hydratase/isomerase</fullName>
    </recommendedName>
</protein>
<dbReference type="InterPro" id="IPR001753">
    <property type="entry name" value="Enoyl-CoA_hydra/iso"/>
</dbReference>
<dbReference type="HOGENOM" id="CLU_2394872_0_0_7"/>
<dbReference type="AlphaFoldDB" id="B8FMJ3"/>
<gene>
    <name evidence="2" type="ordered locus">Dalk_0150</name>
</gene>
<dbReference type="PANTHER" id="PTHR43802">
    <property type="entry name" value="ENOYL-COA HYDRATASE"/>
    <property type="match status" value="1"/>
</dbReference>
<comment type="similarity">
    <text evidence="1">Belongs to the enoyl-CoA hydratase/isomerase family.</text>
</comment>
<accession>B8FMJ3</accession>
<dbReference type="Proteomes" id="UP000000739">
    <property type="component" value="Chromosome"/>
</dbReference>